<dbReference type="GO" id="GO:0005829">
    <property type="term" value="C:cytosol"/>
    <property type="evidence" value="ECO:0007669"/>
    <property type="project" value="TreeGrafter"/>
</dbReference>
<keyword evidence="8 11" id="KW-0067">ATP-binding</keyword>
<keyword evidence="6 11" id="KW-0547">Nucleotide-binding</keyword>
<evidence type="ECO:0000256" key="5">
    <source>
        <dbReference type="ARBA" id="ARBA00022679"/>
    </source>
</evidence>
<dbReference type="Proteomes" id="UP000095651">
    <property type="component" value="Unassembled WGS sequence"/>
</dbReference>
<dbReference type="CDD" id="cd00071">
    <property type="entry name" value="GMPK"/>
    <property type="match status" value="1"/>
</dbReference>
<evidence type="ECO:0000259" key="12">
    <source>
        <dbReference type="PROSITE" id="PS50052"/>
    </source>
</evidence>
<gene>
    <name evidence="13" type="primary">gmk_1</name>
    <name evidence="11" type="synonym">gmk</name>
    <name evidence="13" type="ORF">ERS852407_00276</name>
</gene>
<dbReference type="InterPro" id="IPR008144">
    <property type="entry name" value="Guanylate_kin-like_dom"/>
</dbReference>
<dbReference type="HAMAP" id="MF_00328">
    <property type="entry name" value="Guanylate_kinase"/>
    <property type="match status" value="1"/>
</dbReference>
<dbReference type="InterPro" id="IPR008145">
    <property type="entry name" value="GK/Ca_channel_bsu"/>
</dbReference>
<dbReference type="PANTHER" id="PTHR23117:SF13">
    <property type="entry name" value="GUANYLATE KINASE"/>
    <property type="match status" value="1"/>
</dbReference>
<dbReference type="Gene3D" id="3.30.63.10">
    <property type="entry name" value="Guanylate Kinase phosphate binding domain"/>
    <property type="match status" value="1"/>
</dbReference>
<evidence type="ECO:0000256" key="2">
    <source>
        <dbReference type="ARBA" id="ARBA00005790"/>
    </source>
</evidence>
<evidence type="ECO:0000256" key="7">
    <source>
        <dbReference type="ARBA" id="ARBA00022777"/>
    </source>
</evidence>
<reference evidence="13 14" key="1">
    <citation type="submission" date="2015-09" db="EMBL/GenBank/DDBJ databases">
        <authorList>
            <consortium name="Pathogen Informatics"/>
        </authorList>
    </citation>
    <scope>NUCLEOTIDE SEQUENCE [LARGE SCALE GENOMIC DNA]</scope>
    <source>
        <strain evidence="13 14">2789STDY5608850</strain>
    </source>
</reference>
<evidence type="ECO:0000256" key="11">
    <source>
        <dbReference type="HAMAP-Rule" id="MF_00328"/>
    </source>
</evidence>
<dbReference type="AlphaFoldDB" id="A0A173X7D6"/>
<keyword evidence="5 11" id="KW-0808">Transferase</keyword>
<dbReference type="InterPro" id="IPR027417">
    <property type="entry name" value="P-loop_NTPase"/>
</dbReference>
<dbReference type="InterPro" id="IPR017665">
    <property type="entry name" value="Guanylate_kinase"/>
</dbReference>
<sequence>MNEHGVLAVISGFSGAGKGTLMKALLEKYDNYALSISATTRNPREGEVDGREYFFVTEDRFKEMMEQDALIEYAQYVNHYYGTPKEYVLSQMEQGKDVLLEIEIQGALKVKERFPEAILIFVMPPNAEELKRRLIGRGTESMDVINARLRRAVEEAEGMDSYDYILINDEISSCTEQLHKMIAVQHSRVSNNLAFLSQMREELKNI</sequence>
<dbReference type="EC" id="2.7.4.8" evidence="3 11"/>
<feature type="domain" description="Guanylate kinase-like" evidence="12">
    <location>
        <begin position="5"/>
        <end position="183"/>
    </location>
</feature>
<name>A0A173X7D6_9FIRM</name>
<dbReference type="InterPro" id="IPR020590">
    <property type="entry name" value="Guanylate_kinase_CS"/>
</dbReference>
<protein>
    <recommendedName>
        <fullName evidence="4 11">Guanylate kinase</fullName>
        <ecNumber evidence="3 11">2.7.4.8</ecNumber>
    </recommendedName>
    <alternativeName>
        <fullName evidence="9 11">GMP kinase</fullName>
    </alternativeName>
</protein>
<dbReference type="Gene3D" id="3.40.50.300">
    <property type="entry name" value="P-loop containing nucleotide triphosphate hydrolases"/>
    <property type="match status" value="1"/>
</dbReference>
<evidence type="ECO:0000256" key="8">
    <source>
        <dbReference type="ARBA" id="ARBA00022840"/>
    </source>
</evidence>
<evidence type="ECO:0000256" key="1">
    <source>
        <dbReference type="ARBA" id="ARBA00003531"/>
    </source>
</evidence>
<keyword evidence="7 11" id="KW-0418">Kinase</keyword>
<organism evidence="13 14">
    <name type="scientific">Hungatella hathewayi</name>
    <dbReference type="NCBI Taxonomy" id="154046"/>
    <lineage>
        <taxon>Bacteria</taxon>
        <taxon>Bacillati</taxon>
        <taxon>Bacillota</taxon>
        <taxon>Clostridia</taxon>
        <taxon>Lachnospirales</taxon>
        <taxon>Lachnospiraceae</taxon>
        <taxon>Hungatella</taxon>
    </lineage>
</organism>
<dbReference type="GO" id="GO:0005524">
    <property type="term" value="F:ATP binding"/>
    <property type="evidence" value="ECO:0007669"/>
    <property type="project" value="UniProtKB-UniRule"/>
</dbReference>
<evidence type="ECO:0000313" key="13">
    <source>
        <dbReference type="EMBL" id="CUN46555.1"/>
    </source>
</evidence>
<feature type="binding site" evidence="11">
    <location>
        <begin position="12"/>
        <end position="19"/>
    </location>
    <ligand>
        <name>ATP</name>
        <dbReference type="ChEBI" id="CHEBI:30616"/>
    </ligand>
</feature>
<evidence type="ECO:0000256" key="4">
    <source>
        <dbReference type="ARBA" id="ARBA00016296"/>
    </source>
</evidence>
<keyword evidence="11" id="KW-0963">Cytoplasm</keyword>
<proteinExistence type="inferred from homology"/>
<dbReference type="PROSITE" id="PS50052">
    <property type="entry name" value="GUANYLATE_KINASE_2"/>
    <property type="match status" value="1"/>
</dbReference>
<dbReference type="GO" id="GO:0004385">
    <property type="term" value="F:GMP kinase activity"/>
    <property type="evidence" value="ECO:0007669"/>
    <property type="project" value="UniProtKB-UniRule"/>
</dbReference>
<evidence type="ECO:0000256" key="6">
    <source>
        <dbReference type="ARBA" id="ARBA00022741"/>
    </source>
</evidence>
<comment type="function">
    <text evidence="1 11">Essential for recycling GMP and indirectly, cGMP.</text>
</comment>
<dbReference type="PANTHER" id="PTHR23117">
    <property type="entry name" value="GUANYLATE KINASE-RELATED"/>
    <property type="match status" value="1"/>
</dbReference>
<dbReference type="SUPFAM" id="SSF52540">
    <property type="entry name" value="P-loop containing nucleoside triphosphate hydrolases"/>
    <property type="match status" value="1"/>
</dbReference>
<dbReference type="Pfam" id="PF00625">
    <property type="entry name" value="Guanylate_kin"/>
    <property type="match status" value="1"/>
</dbReference>
<evidence type="ECO:0000313" key="14">
    <source>
        <dbReference type="Proteomes" id="UP000095651"/>
    </source>
</evidence>
<dbReference type="FunFam" id="3.30.63.10:FF:000002">
    <property type="entry name" value="Guanylate kinase 1"/>
    <property type="match status" value="1"/>
</dbReference>
<dbReference type="SMART" id="SM00072">
    <property type="entry name" value="GuKc"/>
    <property type="match status" value="1"/>
</dbReference>
<evidence type="ECO:0000256" key="3">
    <source>
        <dbReference type="ARBA" id="ARBA00012961"/>
    </source>
</evidence>
<dbReference type="RefSeq" id="WP_055652712.1">
    <property type="nucleotide sequence ID" value="NZ_CABIXC010000001.1"/>
</dbReference>
<accession>A0A173X7D6</accession>
<dbReference type="PROSITE" id="PS00856">
    <property type="entry name" value="GUANYLATE_KINASE_1"/>
    <property type="match status" value="1"/>
</dbReference>
<comment type="catalytic activity">
    <reaction evidence="10 11">
        <text>GMP + ATP = GDP + ADP</text>
        <dbReference type="Rhea" id="RHEA:20780"/>
        <dbReference type="ChEBI" id="CHEBI:30616"/>
        <dbReference type="ChEBI" id="CHEBI:58115"/>
        <dbReference type="ChEBI" id="CHEBI:58189"/>
        <dbReference type="ChEBI" id="CHEBI:456216"/>
        <dbReference type="EC" id="2.7.4.8"/>
    </reaction>
</comment>
<comment type="similarity">
    <text evidence="2 11">Belongs to the guanylate kinase family.</text>
</comment>
<evidence type="ECO:0000256" key="10">
    <source>
        <dbReference type="ARBA" id="ARBA00048594"/>
    </source>
</evidence>
<dbReference type="NCBIfam" id="TIGR03263">
    <property type="entry name" value="guanyl_kin"/>
    <property type="match status" value="1"/>
</dbReference>
<dbReference type="EMBL" id="CYZE01000001">
    <property type="protein sequence ID" value="CUN46555.1"/>
    <property type="molecule type" value="Genomic_DNA"/>
</dbReference>
<evidence type="ECO:0000256" key="9">
    <source>
        <dbReference type="ARBA" id="ARBA00030128"/>
    </source>
</evidence>
<comment type="subcellular location">
    <subcellularLocation>
        <location evidence="11">Cytoplasm</location>
    </subcellularLocation>
</comment>